<evidence type="ECO:0000256" key="1">
    <source>
        <dbReference type="SAM" id="MobiDB-lite"/>
    </source>
</evidence>
<reference evidence="2" key="1">
    <citation type="submission" date="2023-06" db="EMBL/GenBank/DDBJ databases">
        <title>Genome-scale phylogeny and comparative genomics of the fungal order Sordariales.</title>
        <authorList>
            <consortium name="Lawrence Berkeley National Laboratory"/>
            <person name="Hensen N."/>
            <person name="Bonometti L."/>
            <person name="Westerberg I."/>
            <person name="Brannstrom I.O."/>
            <person name="Guillou S."/>
            <person name="Cros-Aarteil S."/>
            <person name="Calhoun S."/>
            <person name="Haridas S."/>
            <person name="Kuo A."/>
            <person name="Mondo S."/>
            <person name="Pangilinan J."/>
            <person name="Riley R."/>
            <person name="LaButti K."/>
            <person name="Andreopoulos B."/>
            <person name="Lipzen A."/>
            <person name="Chen C."/>
            <person name="Yanf M."/>
            <person name="Daum C."/>
            <person name="Ng V."/>
            <person name="Clum A."/>
            <person name="Steindorff A."/>
            <person name="Ohm R."/>
            <person name="Martin F."/>
            <person name="Silar P."/>
            <person name="Natvig D."/>
            <person name="Lalanne C."/>
            <person name="Gautier V."/>
            <person name="Ament-velasquez S.L."/>
            <person name="Kruys A."/>
            <person name="Hutchinson M.I."/>
            <person name="Powell A.J."/>
            <person name="Barry K."/>
            <person name="Miller A.N."/>
            <person name="Grigoriev I.V."/>
            <person name="Debuchy R."/>
            <person name="Gladieux P."/>
            <person name="Thoren M.H."/>
            <person name="Johannesson H."/>
        </authorList>
    </citation>
    <scope>NUCLEOTIDE SEQUENCE</scope>
    <source>
        <strain evidence="2">SMH3391-2</strain>
    </source>
</reference>
<evidence type="ECO:0000313" key="3">
    <source>
        <dbReference type="Proteomes" id="UP001174934"/>
    </source>
</evidence>
<sequence length="340" mass="37337">MFSAITNVLGAPLNWLLGTTPQPDDNSNNSNSTSKEKAMAGTYEPTVIDVVVVKAMLTKALILPPEIVDSIVDLAEYWPHTTTEIHYSHLPGGAKAVRGGTPTAENQFLASSLRTTPIGFLKAPYPAPQESQIQTPLSPPRPVEQEYGPDDFQKLTGAGAFAAPHTLAHPCRRIIFTIASRDQGWSGTDPASHGTYSHSWTWFEAGLERCNKTTEDDRPPSFDVTRTDGGGLATVFPDVVEYIYHHPLHPRDDLKIQCNLNSTRSVKEHRVVWSYTDDINESDDRGAALLESAGRGRATGDGKFVRELKLGDVVTVWAKARFPAWVNSVESVKVEVYWAV</sequence>
<organism evidence="2 3">
    <name type="scientific">Bombardia bombarda</name>
    <dbReference type="NCBI Taxonomy" id="252184"/>
    <lineage>
        <taxon>Eukaryota</taxon>
        <taxon>Fungi</taxon>
        <taxon>Dikarya</taxon>
        <taxon>Ascomycota</taxon>
        <taxon>Pezizomycotina</taxon>
        <taxon>Sordariomycetes</taxon>
        <taxon>Sordariomycetidae</taxon>
        <taxon>Sordariales</taxon>
        <taxon>Lasiosphaeriaceae</taxon>
        <taxon>Bombardia</taxon>
    </lineage>
</organism>
<evidence type="ECO:0000313" key="2">
    <source>
        <dbReference type="EMBL" id="KAK0628255.1"/>
    </source>
</evidence>
<accession>A0AA39X6V5</accession>
<comment type="caution">
    <text evidence="2">The sequence shown here is derived from an EMBL/GenBank/DDBJ whole genome shotgun (WGS) entry which is preliminary data.</text>
</comment>
<dbReference type="EMBL" id="JAULSR010000002">
    <property type="protein sequence ID" value="KAK0628255.1"/>
    <property type="molecule type" value="Genomic_DNA"/>
</dbReference>
<dbReference type="Proteomes" id="UP001174934">
    <property type="component" value="Unassembled WGS sequence"/>
</dbReference>
<dbReference type="AlphaFoldDB" id="A0AA39X6V5"/>
<name>A0AA39X6V5_9PEZI</name>
<gene>
    <name evidence="2" type="ORF">B0T17DRAFT_491337</name>
</gene>
<protein>
    <submittedName>
        <fullName evidence="2">Uncharacterized protein</fullName>
    </submittedName>
</protein>
<keyword evidence="3" id="KW-1185">Reference proteome</keyword>
<feature type="region of interest" description="Disordered" evidence="1">
    <location>
        <begin position="19"/>
        <end position="39"/>
    </location>
</feature>
<proteinExistence type="predicted"/>